<dbReference type="InterPro" id="IPR055414">
    <property type="entry name" value="LRR_R13L4/SHOC2-like"/>
</dbReference>
<dbReference type="InterPro" id="IPR056789">
    <property type="entry name" value="LRR_R13L1-DRL21"/>
</dbReference>
<dbReference type="Proteomes" id="UP001055439">
    <property type="component" value="Chromosome 9"/>
</dbReference>
<evidence type="ECO:0000259" key="4">
    <source>
        <dbReference type="Pfam" id="PF25019"/>
    </source>
</evidence>
<evidence type="ECO:0000259" key="3">
    <source>
        <dbReference type="Pfam" id="PF23598"/>
    </source>
</evidence>
<keyword evidence="2" id="KW-0677">Repeat</keyword>
<reference evidence="5" key="1">
    <citation type="submission" date="2022-05" db="EMBL/GenBank/DDBJ databases">
        <title>The Musa troglodytarum L. genome provides insights into the mechanism of non-climacteric behaviour and enrichment of carotenoids.</title>
        <authorList>
            <person name="Wang J."/>
        </authorList>
    </citation>
    <scope>NUCLEOTIDE SEQUENCE</scope>
    <source>
        <tissue evidence="5">Leaf</tissue>
    </source>
</reference>
<feature type="domain" description="R13L1/DRL21-like LRR repeat region" evidence="4">
    <location>
        <begin position="332"/>
        <end position="467"/>
    </location>
</feature>
<proteinExistence type="predicted"/>
<evidence type="ECO:0000256" key="2">
    <source>
        <dbReference type="ARBA" id="ARBA00022737"/>
    </source>
</evidence>
<dbReference type="OrthoDB" id="694961at2759"/>
<dbReference type="SMART" id="SM00369">
    <property type="entry name" value="LRR_TYP"/>
    <property type="match status" value="4"/>
</dbReference>
<dbReference type="SUPFAM" id="SSF52058">
    <property type="entry name" value="L domain-like"/>
    <property type="match status" value="2"/>
</dbReference>
<gene>
    <name evidence="5" type="ORF">MUK42_23329</name>
</gene>
<feature type="domain" description="Disease resistance R13L4/SHOC-2-like LRR" evidence="3">
    <location>
        <begin position="168"/>
        <end position="252"/>
    </location>
</feature>
<dbReference type="AlphaFoldDB" id="A0A9E7I244"/>
<organism evidence="5 6">
    <name type="scientific">Musa troglodytarum</name>
    <name type="common">fe'i banana</name>
    <dbReference type="NCBI Taxonomy" id="320322"/>
    <lineage>
        <taxon>Eukaryota</taxon>
        <taxon>Viridiplantae</taxon>
        <taxon>Streptophyta</taxon>
        <taxon>Embryophyta</taxon>
        <taxon>Tracheophyta</taxon>
        <taxon>Spermatophyta</taxon>
        <taxon>Magnoliopsida</taxon>
        <taxon>Liliopsida</taxon>
        <taxon>Zingiberales</taxon>
        <taxon>Musaceae</taxon>
        <taxon>Musa</taxon>
    </lineage>
</organism>
<name>A0A9E7I244_9LILI</name>
<accession>A0A9E7I244</accession>
<dbReference type="Gene3D" id="3.80.10.10">
    <property type="entry name" value="Ribonuclease Inhibitor"/>
    <property type="match status" value="2"/>
</dbReference>
<keyword evidence="1" id="KW-0433">Leucine-rich repeat</keyword>
<evidence type="ECO:0000256" key="1">
    <source>
        <dbReference type="ARBA" id="ARBA00022614"/>
    </source>
</evidence>
<dbReference type="InterPro" id="IPR003591">
    <property type="entry name" value="Leu-rich_rpt_typical-subtyp"/>
</dbReference>
<protein>
    <submittedName>
        <fullName evidence="5">Resistance protein</fullName>
    </submittedName>
</protein>
<dbReference type="Pfam" id="PF23598">
    <property type="entry name" value="LRR_14"/>
    <property type="match status" value="1"/>
</dbReference>
<evidence type="ECO:0000313" key="6">
    <source>
        <dbReference type="Proteomes" id="UP001055439"/>
    </source>
</evidence>
<dbReference type="Pfam" id="PF25019">
    <property type="entry name" value="LRR_R13L1-DRL21"/>
    <property type="match status" value="1"/>
</dbReference>
<dbReference type="PANTHER" id="PTHR47186:SF38">
    <property type="entry name" value="NB-ARC DOMAIN-CONTAINING PROTEIN"/>
    <property type="match status" value="1"/>
</dbReference>
<sequence length="647" mass="74178">MLGSLFRYTKASWLPEEQLSRVRMDDHRINWMFLQYIPPRLARFNLYRWLMPPDHISDHGDLLSMLAAEGLSEGLQEYLLESQTHNDFYERIGNVIERCRFTMRVGQDSTFPRQCLHVHLLVESQTSAFPAALSKKENRLRTLVLRREEEMILKQRSCGITSIPEAMFANLTHLRILYLGATSIRQLPRTIGMLLNLRLLNLSGAHVQALPASLCNLRQLQILNVAWCEKLRKLPGRIHNLQSLQFLKLAFCASLRRLPESTTGLVNLRELDLEGCHGLLELPEGFSNLTKLANLNMLKCGSLTGVPHRTQQMSNLRKLSGYAATGSCIDIISELRTLSNLEELHLQNLEAVSNQEDSTAPTPSKLQDILGKLKCLSLQWKWWNTDDVEAASEAISLQVLENLQPDTCLRKLEITCYAGKEFRGWIGEGVRYFQNLNEIKLVNLRRCETLPPLGQLRNLKILEMSGMDLVTVVDDAFYGGSDFEMLEKLIFSEMPRLEEWLKPTVVSYVHRYGFSIRLRELALIQCPKLRKLEPQLYVDRLNIWSNNEMLWTSEFLDWKHINAGYGELMLVGCQELRCLPQEMRYLGDLKRLTVISCNELVSLPDWLPKSRSLETVIISSCVEMSSIPEGVEQLRGLTVNGCPKLRL</sequence>
<evidence type="ECO:0000313" key="5">
    <source>
        <dbReference type="EMBL" id="URE44280.1"/>
    </source>
</evidence>
<dbReference type="PANTHER" id="PTHR47186">
    <property type="entry name" value="LEUCINE-RICH REPEAT-CONTAINING PROTEIN 57"/>
    <property type="match status" value="1"/>
</dbReference>
<dbReference type="InterPro" id="IPR032675">
    <property type="entry name" value="LRR_dom_sf"/>
</dbReference>
<keyword evidence="6" id="KW-1185">Reference proteome</keyword>
<dbReference type="EMBL" id="CP097511">
    <property type="protein sequence ID" value="URE44280.1"/>
    <property type="molecule type" value="Genomic_DNA"/>
</dbReference>